<dbReference type="InterPro" id="IPR020471">
    <property type="entry name" value="AKR"/>
</dbReference>
<keyword evidence="2" id="KW-0560">Oxidoreductase</keyword>
<accession>A0A836ADM3</accession>
<dbReference type="Pfam" id="PF00248">
    <property type="entry name" value="Aldo_ket_red"/>
    <property type="match status" value="1"/>
</dbReference>
<keyword evidence="1" id="KW-0521">NADP</keyword>
<feature type="region of interest" description="Disordered" evidence="3">
    <location>
        <begin position="1"/>
        <end position="52"/>
    </location>
</feature>
<sequence length="278" mass="31332">MVTDKDRLIGKSRASGHTNSSYPPLHLTQSEQSSNHASLGSLPPISRKPEYLRGESGPVVPCISREHLREHSDVCVLTHPTDVRTKENLIRRGHFCKVRGLASLLEDIPTFQELVKSKDVLLSVWVTSSSYCPVVSPAQSRVSEMCQWISAVMANHIVLYTGTKMPILGLGTWKSLPGKVMEAVKVAVDLGCHHIDCAHMYQNENKVRLALQVKLQEKVMKCEDFFIVSKLWCIFRNKDLVKGACQKLKQDYLDLCLIHWPTGFKPGRNSSHWMRTAM</sequence>
<evidence type="ECO:0000259" key="4">
    <source>
        <dbReference type="Pfam" id="PF00248"/>
    </source>
</evidence>
<dbReference type="AlphaFoldDB" id="A0A836ADM3"/>
<name>A0A836ADM3_SHEEP</name>
<dbReference type="EMBL" id="JAEMGP010000002">
    <property type="protein sequence ID" value="KAG5213887.1"/>
    <property type="molecule type" value="Genomic_DNA"/>
</dbReference>
<organism evidence="5 6">
    <name type="scientific">Ovis aries</name>
    <name type="common">Sheep</name>
    <dbReference type="NCBI Taxonomy" id="9940"/>
    <lineage>
        <taxon>Eukaryota</taxon>
        <taxon>Metazoa</taxon>
        <taxon>Chordata</taxon>
        <taxon>Craniata</taxon>
        <taxon>Vertebrata</taxon>
        <taxon>Euteleostomi</taxon>
        <taxon>Mammalia</taxon>
        <taxon>Eutheria</taxon>
        <taxon>Laurasiatheria</taxon>
        <taxon>Artiodactyla</taxon>
        <taxon>Ruminantia</taxon>
        <taxon>Pecora</taxon>
        <taxon>Bovidae</taxon>
        <taxon>Caprinae</taxon>
        <taxon>Ovis</taxon>
    </lineage>
</organism>
<proteinExistence type="predicted"/>
<evidence type="ECO:0000313" key="6">
    <source>
        <dbReference type="Proteomes" id="UP000664991"/>
    </source>
</evidence>
<dbReference type="GO" id="GO:0016491">
    <property type="term" value="F:oxidoreductase activity"/>
    <property type="evidence" value="ECO:0007669"/>
    <property type="project" value="UniProtKB-KW"/>
</dbReference>
<protein>
    <recommendedName>
        <fullName evidence="4">NADP-dependent oxidoreductase domain-containing protein</fullName>
    </recommendedName>
</protein>
<dbReference type="Proteomes" id="UP000664991">
    <property type="component" value="Unassembled WGS sequence"/>
</dbReference>
<feature type="compositionally biased region" description="Polar residues" evidence="3">
    <location>
        <begin position="15"/>
        <end position="38"/>
    </location>
</feature>
<feature type="domain" description="NADP-dependent oxidoreductase" evidence="4">
    <location>
        <begin position="168"/>
        <end position="262"/>
    </location>
</feature>
<reference evidence="5 6" key="1">
    <citation type="submission" date="2020-12" db="EMBL/GenBank/DDBJ databases">
        <title>De novo assembly of Tibetan sheep genome.</title>
        <authorList>
            <person name="Li X."/>
        </authorList>
    </citation>
    <scope>NUCLEOTIDE SEQUENCE [LARGE SCALE GENOMIC DNA]</scope>
    <source>
        <tissue evidence="5">Heart</tissue>
    </source>
</reference>
<gene>
    <name evidence="5" type="ORF">JEQ12_009673</name>
</gene>
<dbReference type="PANTHER" id="PTHR11732">
    <property type="entry name" value="ALDO/KETO REDUCTASE"/>
    <property type="match status" value="1"/>
</dbReference>
<dbReference type="InterPro" id="IPR036812">
    <property type="entry name" value="NAD(P)_OxRdtase_dom_sf"/>
</dbReference>
<evidence type="ECO:0000256" key="2">
    <source>
        <dbReference type="ARBA" id="ARBA00023002"/>
    </source>
</evidence>
<evidence type="ECO:0000256" key="1">
    <source>
        <dbReference type="ARBA" id="ARBA00022857"/>
    </source>
</evidence>
<dbReference type="SUPFAM" id="SSF51430">
    <property type="entry name" value="NAD(P)-linked oxidoreductase"/>
    <property type="match status" value="1"/>
</dbReference>
<dbReference type="PRINTS" id="PR00069">
    <property type="entry name" value="ALDKETRDTASE"/>
</dbReference>
<evidence type="ECO:0000256" key="3">
    <source>
        <dbReference type="SAM" id="MobiDB-lite"/>
    </source>
</evidence>
<dbReference type="InterPro" id="IPR023210">
    <property type="entry name" value="NADP_OxRdtase_dom"/>
</dbReference>
<dbReference type="Gene3D" id="3.20.20.100">
    <property type="entry name" value="NADP-dependent oxidoreductase domain"/>
    <property type="match status" value="1"/>
</dbReference>
<comment type="caution">
    <text evidence="5">The sequence shown here is derived from an EMBL/GenBank/DDBJ whole genome shotgun (WGS) entry which is preliminary data.</text>
</comment>
<evidence type="ECO:0000313" key="5">
    <source>
        <dbReference type="EMBL" id="KAG5213887.1"/>
    </source>
</evidence>